<proteinExistence type="predicted"/>
<gene>
    <name evidence="1" type="ORF">TRIUR3_17166</name>
</gene>
<accession>M8A0R3</accession>
<name>M8A0R3_TRIUA</name>
<reference evidence="1" key="1">
    <citation type="journal article" date="2013" name="Nature">
        <title>Draft genome of the wheat A-genome progenitor Triticum urartu.</title>
        <authorList>
            <person name="Ling H.Q."/>
            <person name="Zhao S."/>
            <person name="Liu D."/>
            <person name="Wang J."/>
            <person name="Sun H."/>
            <person name="Zhang C."/>
            <person name="Fan H."/>
            <person name="Li D."/>
            <person name="Dong L."/>
            <person name="Tao Y."/>
            <person name="Gao C."/>
            <person name="Wu H."/>
            <person name="Li Y."/>
            <person name="Cui Y."/>
            <person name="Guo X."/>
            <person name="Zheng S."/>
            <person name="Wang B."/>
            <person name="Yu K."/>
            <person name="Liang Q."/>
            <person name="Yang W."/>
            <person name="Lou X."/>
            <person name="Chen J."/>
            <person name="Feng M."/>
            <person name="Jian J."/>
            <person name="Zhang X."/>
            <person name="Luo G."/>
            <person name="Jiang Y."/>
            <person name="Liu J."/>
            <person name="Wang Z."/>
            <person name="Sha Y."/>
            <person name="Zhang B."/>
            <person name="Wu H."/>
            <person name="Tang D."/>
            <person name="Shen Q."/>
            <person name="Xue P."/>
            <person name="Zou S."/>
            <person name="Wang X."/>
            <person name="Liu X."/>
            <person name="Wang F."/>
            <person name="Yang Y."/>
            <person name="An X."/>
            <person name="Dong Z."/>
            <person name="Zhang K."/>
            <person name="Zhang X."/>
            <person name="Luo M.C."/>
            <person name="Dvorak J."/>
            <person name="Tong Y."/>
            <person name="Wang J."/>
            <person name="Yang H."/>
            <person name="Li Z."/>
            <person name="Wang D."/>
            <person name="Zhang A."/>
            <person name="Wang J."/>
        </authorList>
    </citation>
    <scope>NUCLEOTIDE SEQUENCE</scope>
</reference>
<organism evidence="1">
    <name type="scientific">Triticum urartu</name>
    <name type="common">Red wild einkorn</name>
    <name type="synonym">Crithodium urartu</name>
    <dbReference type="NCBI Taxonomy" id="4572"/>
    <lineage>
        <taxon>Eukaryota</taxon>
        <taxon>Viridiplantae</taxon>
        <taxon>Streptophyta</taxon>
        <taxon>Embryophyta</taxon>
        <taxon>Tracheophyta</taxon>
        <taxon>Spermatophyta</taxon>
        <taxon>Magnoliopsida</taxon>
        <taxon>Liliopsida</taxon>
        <taxon>Poales</taxon>
        <taxon>Poaceae</taxon>
        <taxon>BOP clade</taxon>
        <taxon>Pooideae</taxon>
        <taxon>Triticodae</taxon>
        <taxon>Triticeae</taxon>
        <taxon>Triticinae</taxon>
        <taxon>Triticum</taxon>
    </lineage>
</organism>
<evidence type="ECO:0000313" key="1">
    <source>
        <dbReference type="EMBL" id="EMS53964.1"/>
    </source>
</evidence>
<sequence length="99" mass="10329">MATSSHALRQRKTYSKITVATDLTNGEGARPGEEGSGEGPEDLGSLLLDLDLGPGTAAAACSFWETRTLLGAPGSLLLETPLDRCCWRRGPGPGSAEEK</sequence>
<dbReference type="EMBL" id="KD187936">
    <property type="protein sequence ID" value="EMS53964.1"/>
    <property type="molecule type" value="Genomic_DNA"/>
</dbReference>
<protein>
    <submittedName>
        <fullName evidence="1">Uncharacterized protein</fullName>
    </submittedName>
</protein>
<dbReference type="AlphaFoldDB" id="M8A0R3"/>